<keyword evidence="2" id="KW-1185">Reference proteome</keyword>
<evidence type="ECO:0000313" key="2">
    <source>
        <dbReference type="Proteomes" id="UP000051927"/>
    </source>
</evidence>
<evidence type="ECO:0000313" key="1">
    <source>
        <dbReference type="EMBL" id="KRO01618.1"/>
    </source>
</evidence>
<gene>
    <name evidence="1" type="ORF">IV60_GL001490</name>
</gene>
<accession>A0ABR5PYP5</accession>
<reference evidence="1 2" key="1">
    <citation type="journal article" date="2015" name="Genome Announc.">
        <title>Expanding the biotechnology potential of lactobacilli through comparative genomics of 213 strains and associated genera.</title>
        <authorList>
            <person name="Sun Z."/>
            <person name="Harris H.M."/>
            <person name="McCann A."/>
            <person name="Guo C."/>
            <person name="Argimon S."/>
            <person name="Zhang W."/>
            <person name="Yang X."/>
            <person name="Jeffery I.B."/>
            <person name="Cooney J.C."/>
            <person name="Kagawa T.F."/>
            <person name="Liu W."/>
            <person name="Song Y."/>
            <person name="Salvetti E."/>
            <person name="Wrobel A."/>
            <person name="Rasinkangas P."/>
            <person name="Parkhill J."/>
            <person name="Rea M.C."/>
            <person name="O'Sullivan O."/>
            <person name="Ritari J."/>
            <person name="Douillard F.P."/>
            <person name="Paul Ross R."/>
            <person name="Yang R."/>
            <person name="Briner A.E."/>
            <person name="Felis G.E."/>
            <person name="de Vos W.M."/>
            <person name="Barrangou R."/>
            <person name="Klaenhammer T.R."/>
            <person name="Caufield P.W."/>
            <person name="Cui Y."/>
            <person name="Zhang H."/>
            <person name="O'Toole P.W."/>
        </authorList>
    </citation>
    <scope>NUCLEOTIDE SEQUENCE [LARGE SCALE GENOMIC DNA]</scope>
    <source>
        <strain evidence="1 2">DSM 7090</strain>
    </source>
</reference>
<dbReference type="Proteomes" id="UP000051927">
    <property type="component" value="Unassembled WGS sequence"/>
</dbReference>
<organism evidence="1 2">
    <name type="scientific">Lancefieldella rimae</name>
    <dbReference type="NCBI Taxonomy" id="1383"/>
    <lineage>
        <taxon>Bacteria</taxon>
        <taxon>Bacillati</taxon>
        <taxon>Actinomycetota</taxon>
        <taxon>Coriobacteriia</taxon>
        <taxon>Coriobacteriales</taxon>
        <taxon>Atopobiaceae</taxon>
        <taxon>Lancefieldella</taxon>
    </lineage>
</organism>
<dbReference type="EMBL" id="JQCP01000004">
    <property type="protein sequence ID" value="KRO01618.1"/>
    <property type="molecule type" value="Genomic_DNA"/>
</dbReference>
<comment type="caution">
    <text evidence="1">The sequence shown here is derived from an EMBL/GenBank/DDBJ whole genome shotgun (WGS) entry which is preliminary data.</text>
</comment>
<proteinExistence type="predicted"/>
<protein>
    <submittedName>
        <fullName evidence="1">Uncharacterized protein</fullName>
    </submittedName>
</protein>
<sequence>MRDVDAGVAPPVSVGSDDDVGYLRRDLLAAAVFSVGRLGAVDAYNKDDQTDQQKHESENS</sequence>
<name>A0ABR5PYP5_9ACTN</name>